<reference evidence="2 3" key="1">
    <citation type="submission" date="2019-10" db="EMBL/GenBank/DDBJ databases">
        <title>Bifidobacterium from non-human primates.</title>
        <authorList>
            <person name="Modesto M."/>
        </authorList>
    </citation>
    <scope>NUCLEOTIDE SEQUENCE [LARGE SCALE GENOMIC DNA]</scope>
    <source>
        <strain evidence="2 3">SMA1</strain>
    </source>
</reference>
<gene>
    <name evidence="2" type="ORF">GFD18_10220</name>
</gene>
<dbReference type="InterPro" id="IPR010359">
    <property type="entry name" value="IrrE_HExxH"/>
</dbReference>
<sequence>MGIDDLMHEAERRHVRVEERALRPGLCGLYYDPARLVIIDPRLSPSQYRCTLCHELVHAEYGDTCEPGGMGRTERRARRQTALRLIDPADYAMAERVYEGDVCRMAIELDVPVQTVLDYQQILRDRGQTTKSPVAR</sequence>
<keyword evidence="3" id="KW-1185">Reference proteome</keyword>
<feature type="domain" description="IrrE N-terminal-like" evidence="1">
    <location>
        <begin position="28"/>
        <end position="65"/>
    </location>
</feature>
<dbReference type="RefSeq" id="WP_163228285.1">
    <property type="nucleotide sequence ID" value="NZ_WHZU01000022.1"/>
</dbReference>
<dbReference type="EMBL" id="WHZU01000022">
    <property type="protein sequence ID" value="NEH12440.1"/>
    <property type="molecule type" value="Genomic_DNA"/>
</dbReference>
<comment type="caution">
    <text evidence="2">The sequence shown here is derived from an EMBL/GenBank/DDBJ whole genome shotgun (WGS) entry which is preliminary data.</text>
</comment>
<accession>A0ABX0CJ95</accession>
<organism evidence="2 3">
    <name type="scientific">Bifidobacterium saimiriisciurei</name>
    <dbReference type="NCBI Taxonomy" id="2661627"/>
    <lineage>
        <taxon>Bacteria</taxon>
        <taxon>Bacillati</taxon>
        <taxon>Actinomycetota</taxon>
        <taxon>Actinomycetes</taxon>
        <taxon>Bifidobacteriales</taxon>
        <taxon>Bifidobacteriaceae</taxon>
        <taxon>Bifidobacterium</taxon>
    </lineage>
</organism>
<proteinExistence type="predicted"/>
<dbReference type="Pfam" id="PF06114">
    <property type="entry name" value="Peptidase_M78"/>
    <property type="match status" value="1"/>
</dbReference>
<evidence type="ECO:0000313" key="3">
    <source>
        <dbReference type="Proteomes" id="UP000475155"/>
    </source>
</evidence>
<protein>
    <submittedName>
        <fullName evidence="2">ImmA/IrrE family metallo-endopeptidase</fullName>
    </submittedName>
</protein>
<evidence type="ECO:0000313" key="2">
    <source>
        <dbReference type="EMBL" id="NEH12440.1"/>
    </source>
</evidence>
<name>A0ABX0CJ95_9BIFI</name>
<evidence type="ECO:0000259" key="1">
    <source>
        <dbReference type="Pfam" id="PF06114"/>
    </source>
</evidence>
<dbReference type="Proteomes" id="UP000475155">
    <property type="component" value="Unassembled WGS sequence"/>
</dbReference>